<dbReference type="InterPro" id="IPR025997">
    <property type="entry name" value="SBP_2_dom"/>
</dbReference>
<evidence type="ECO:0000256" key="3">
    <source>
        <dbReference type="ARBA" id="ARBA00022729"/>
    </source>
</evidence>
<dbReference type="OrthoDB" id="7546817at2"/>
<dbReference type="GO" id="GO:0030313">
    <property type="term" value="C:cell envelope"/>
    <property type="evidence" value="ECO:0007669"/>
    <property type="project" value="UniProtKB-SubCell"/>
</dbReference>
<keyword evidence="7" id="KW-1185">Reference proteome</keyword>
<evidence type="ECO:0000256" key="2">
    <source>
        <dbReference type="ARBA" id="ARBA00007639"/>
    </source>
</evidence>
<protein>
    <submittedName>
        <fullName evidence="6">D-ribose-binding periplasmic protein</fullName>
    </submittedName>
</protein>
<feature type="signal peptide" evidence="4">
    <location>
        <begin position="1"/>
        <end position="30"/>
    </location>
</feature>
<dbReference type="RefSeq" id="WP_099555851.1">
    <property type="nucleotide sequence ID" value="NZ_LT960614.1"/>
</dbReference>
<evidence type="ECO:0000313" key="6">
    <source>
        <dbReference type="EMBL" id="SON55328.1"/>
    </source>
</evidence>
<sequence length="316" mass="32598">MALIKTLTRSAATLALAAGLGAFAAGSAMADTLALVTINQQALFFNQINDGAKEAAKAAGVDLVIFNANNVPSAQNDAIETYITQKVDGIILVAIDVNGVKPAITEAKKAGIPVVAIDAQIPDGDNAAFIGVDNTAAGEEIGKFYADYVKTEMGGTAKIGVIGALNSFIQNQRLDGFKKAVADSGANVTFVDTVDGQNVQDVALGAAENLMTANPDMTTLYATGEPALIGAVSAVDSQGRTGDVKVFGWDLTAQAVKGIDEGWVTAVVQQDPAGEGKAAVEALVKLKKGESIEPVINIPVTIVTKDNVDQFRGMFQ</sequence>
<dbReference type="Proteomes" id="UP000223606">
    <property type="component" value="Chromosome 1"/>
</dbReference>
<dbReference type="InterPro" id="IPR028082">
    <property type="entry name" value="Peripla_BP_I"/>
</dbReference>
<dbReference type="CDD" id="cd06317">
    <property type="entry name" value="PBP1_ABC_sugar_binding-like"/>
    <property type="match status" value="1"/>
</dbReference>
<organism evidence="6 7">
    <name type="scientific">Hartmannibacter diazotrophicus</name>
    <dbReference type="NCBI Taxonomy" id="1482074"/>
    <lineage>
        <taxon>Bacteria</taxon>
        <taxon>Pseudomonadati</taxon>
        <taxon>Pseudomonadota</taxon>
        <taxon>Alphaproteobacteria</taxon>
        <taxon>Hyphomicrobiales</taxon>
        <taxon>Pleomorphomonadaceae</taxon>
        <taxon>Hartmannibacter</taxon>
    </lineage>
</organism>
<reference evidence="7" key="1">
    <citation type="submission" date="2017-09" db="EMBL/GenBank/DDBJ databases">
        <title>Genome sequence of Nannocystis excedens DSM 71.</title>
        <authorList>
            <person name="Blom J."/>
        </authorList>
    </citation>
    <scope>NUCLEOTIDE SEQUENCE [LARGE SCALE GENOMIC DNA]</scope>
    <source>
        <strain evidence="7">type strain: E19</strain>
    </source>
</reference>
<accession>A0A2C9D5B0</accession>
<dbReference type="KEGG" id="hdi:HDIA_1787"/>
<dbReference type="AlphaFoldDB" id="A0A2C9D5B0"/>
<evidence type="ECO:0000256" key="4">
    <source>
        <dbReference type="SAM" id="SignalP"/>
    </source>
</evidence>
<keyword evidence="3 4" id="KW-0732">Signal</keyword>
<evidence type="ECO:0000313" key="7">
    <source>
        <dbReference type="Proteomes" id="UP000223606"/>
    </source>
</evidence>
<comment type="similarity">
    <text evidence="2">Belongs to the bacterial solute-binding protein 2 family.</text>
</comment>
<feature type="chain" id="PRO_5012745129" evidence="4">
    <location>
        <begin position="31"/>
        <end position="316"/>
    </location>
</feature>
<dbReference type="PANTHER" id="PTHR46847:SF1">
    <property type="entry name" value="D-ALLOSE-BINDING PERIPLASMIC PROTEIN-RELATED"/>
    <property type="match status" value="1"/>
</dbReference>
<dbReference type="GO" id="GO:0030246">
    <property type="term" value="F:carbohydrate binding"/>
    <property type="evidence" value="ECO:0007669"/>
    <property type="project" value="UniProtKB-ARBA"/>
</dbReference>
<dbReference type="PANTHER" id="PTHR46847">
    <property type="entry name" value="D-ALLOSE-BINDING PERIPLASMIC PROTEIN-RELATED"/>
    <property type="match status" value="1"/>
</dbReference>
<dbReference type="Pfam" id="PF13407">
    <property type="entry name" value="Peripla_BP_4"/>
    <property type="match status" value="1"/>
</dbReference>
<dbReference type="Gene3D" id="3.40.50.2300">
    <property type="match status" value="2"/>
</dbReference>
<dbReference type="SUPFAM" id="SSF53822">
    <property type="entry name" value="Periplasmic binding protein-like I"/>
    <property type="match status" value="1"/>
</dbReference>
<gene>
    <name evidence="6" type="primary">rbsB_3</name>
    <name evidence="6" type="ORF">HDIA_1787</name>
</gene>
<feature type="domain" description="Periplasmic binding protein" evidence="5">
    <location>
        <begin position="39"/>
        <end position="290"/>
    </location>
</feature>
<evidence type="ECO:0000259" key="5">
    <source>
        <dbReference type="Pfam" id="PF13407"/>
    </source>
</evidence>
<proteinExistence type="inferred from homology"/>
<comment type="subcellular location">
    <subcellularLocation>
        <location evidence="1">Cell envelope</location>
    </subcellularLocation>
</comment>
<dbReference type="EMBL" id="LT960614">
    <property type="protein sequence ID" value="SON55328.1"/>
    <property type="molecule type" value="Genomic_DNA"/>
</dbReference>
<name>A0A2C9D5B0_9HYPH</name>
<evidence type="ECO:0000256" key="1">
    <source>
        <dbReference type="ARBA" id="ARBA00004196"/>
    </source>
</evidence>